<evidence type="ECO:0000256" key="1">
    <source>
        <dbReference type="ARBA" id="ARBA00004123"/>
    </source>
</evidence>
<proteinExistence type="predicted"/>
<comment type="subcellular location">
    <subcellularLocation>
        <location evidence="1">Nucleus</location>
    </subcellularLocation>
</comment>
<evidence type="ECO:0000256" key="5">
    <source>
        <dbReference type="ARBA" id="ARBA00023242"/>
    </source>
</evidence>
<keyword evidence="5" id="KW-0539">Nucleus</keyword>
<evidence type="ECO:0000256" key="2">
    <source>
        <dbReference type="ARBA" id="ARBA00022723"/>
    </source>
</evidence>
<keyword evidence="9" id="KW-1185">Reference proteome</keyword>
<keyword evidence="2" id="KW-0479">Metal-binding</keyword>
<evidence type="ECO:0000256" key="4">
    <source>
        <dbReference type="ARBA" id="ARBA00022833"/>
    </source>
</evidence>
<organism evidence="8 9">
    <name type="scientific">Aspergillus candidus</name>
    <dbReference type="NCBI Taxonomy" id="41067"/>
    <lineage>
        <taxon>Eukaryota</taxon>
        <taxon>Fungi</taxon>
        <taxon>Dikarya</taxon>
        <taxon>Ascomycota</taxon>
        <taxon>Pezizomycotina</taxon>
        <taxon>Eurotiomycetes</taxon>
        <taxon>Eurotiomycetidae</taxon>
        <taxon>Eurotiales</taxon>
        <taxon>Aspergillaceae</taxon>
        <taxon>Aspergillus</taxon>
        <taxon>Aspergillus subgen. Circumdati</taxon>
    </lineage>
</organism>
<dbReference type="InterPro" id="IPR036957">
    <property type="entry name" value="Znf_PARP_sf"/>
</dbReference>
<dbReference type="SUPFAM" id="SSF57716">
    <property type="entry name" value="Glucocorticoid receptor-like (DNA-binding domain)"/>
    <property type="match status" value="1"/>
</dbReference>
<keyword evidence="3" id="KW-0863">Zinc-finger</keyword>
<evidence type="ECO:0000313" key="9">
    <source>
        <dbReference type="Proteomes" id="UP000234585"/>
    </source>
</evidence>
<evidence type="ECO:0000256" key="3">
    <source>
        <dbReference type="ARBA" id="ARBA00022771"/>
    </source>
</evidence>
<accession>A0A2I2FCV4</accession>
<sequence>MPYRVEAAKTGRAGCQNKECKDTKVKIAKGELRLGTWVDNDRIQAWMWRHWGCTTPKLISNIKESIGEGEDMDLDALDGYDELEAGEQEKIQRAFEQGHVDDEDWKGDVEVNRPGSTGFRKRISKKAAKTDEAASEDEEKPASKPKASGRGKAQKKDASPKPSAEEKQPTPKKTSTPRGRPKKAVAEPEPEAESEPEEEKPTPRTRPARRGKKAPEPAEEEVEAQPEQKKPAAKRGRPSTKATEEPVANSSAKRQRRSTAAEEDVTEPAVAEKPKRGRKKKST</sequence>
<keyword evidence="4" id="KW-0862">Zinc</keyword>
<feature type="region of interest" description="Disordered" evidence="6">
    <location>
        <begin position="96"/>
        <end position="283"/>
    </location>
</feature>
<protein>
    <recommendedName>
        <fullName evidence="7">PARP-type domain-containing protein</fullName>
    </recommendedName>
</protein>
<gene>
    <name evidence="8" type="ORF">BDW47DRAFT_104897</name>
</gene>
<evidence type="ECO:0000256" key="6">
    <source>
        <dbReference type="SAM" id="MobiDB-lite"/>
    </source>
</evidence>
<feature type="compositionally biased region" description="Basic and acidic residues" evidence="6">
    <location>
        <begin position="154"/>
        <end position="169"/>
    </location>
</feature>
<dbReference type="Proteomes" id="UP000234585">
    <property type="component" value="Unassembled WGS sequence"/>
</dbReference>
<evidence type="ECO:0000259" key="7">
    <source>
        <dbReference type="PROSITE" id="PS50064"/>
    </source>
</evidence>
<feature type="domain" description="PARP-type" evidence="7">
    <location>
        <begin position="3"/>
        <end position="99"/>
    </location>
</feature>
<dbReference type="InterPro" id="IPR001510">
    <property type="entry name" value="Znf_PARP"/>
</dbReference>
<dbReference type="SMART" id="SM01336">
    <property type="entry name" value="zf-PARP"/>
    <property type="match status" value="1"/>
</dbReference>
<dbReference type="Pfam" id="PF00645">
    <property type="entry name" value="zf-PARP"/>
    <property type="match status" value="1"/>
</dbReference>
<reference evidence="8 9" key="1">
    <citation type="submission" date="2017-12" db="EMBL/GenBank/DDBJ databases">
        <authorList>
            <consortium name="DOE Joint Genome Institute"/>
            <person name="Haridas S."/>
            <person name="Kjaerbolling I."/>
            <person name="Vesth T.C."/>
            <person name="Frisvad J.C."/>
            <person name="Nybo J.L."/>
            <person name="Theobald S."/>
            <person name="Kuo A."/>
            <person name="Bowyer P."/>
            <person name="Matsuda Y."/>
            <person name="Mondo S."/>
            <person name="Lyhne E.K."/>
            <person name="Kogle M.E."/>
            <person name="Clum A."/>
            <person name="Lipzen A."/>
            <person name="Salamov A."/>
            <person name="Ngan C.Y."/>
            <person name="Daum C."/>
            <person name="Chiniquy J."/>
            <person name="Barry K."/>
            <person name="LaButti K."/>
            <person name="Simmons B.A."/>
            <person name="Magnuson J.K."/>
            <person name="Mortensen U.H."/>
            <person name="Larsen T.O."/>
            <person name="Grigoriev I.V."/>
            <person name="Baker S.E."/>
            <person name="Andersen M.R."/>
            <person name="Nordberg H.P."/>
            <person name="Cantor M.N."/>
            <person name="Hua S.X."/>
        </authorList>
    </citation>
    <scope>NUCLEOTIDE SEQUENCE [LARGE SCALE GENOMIC DNA]</scope>
    <source>
        <strain evidence="8 9">CBS 102.13</strain>
    </source>
</reference>
<feature type="compositionally biased region" description="Acidic residues" evidence="6">
    <location>
        <begin position="188"/>
        <end position="198"/>
    </location>
</feature>
<dbReference type="PROSITE" id="PS50064">
    <property type="entry name" value="ZF_PARP_2"/>
    <property type="match status" value="1"/>
</dbReference>
<dbReference type="GO" id="GO:0005634">
    <property type="term" value="C:nucleus"/>
    <property type="evidence" value="ECO:0007669"/>
    <property type="project" value="UniProtKB-SubCell"/>
</dbReference>
<name>A0A2I2FCV4_ASPCN</name>
<dbReference type="GO" id="GO:0008270">
    <property type="term" value="F:zinc ion binding"/>
    <property type="evidence" value="ECO:0007669"/>
    <property type="project" value="UniProtKB-KW"/>
</dbReference>
<dbReference type="AlphaFoldDB" id="A0A2I2FCV4"/>
<dbReference type="OrthoDB" id="429950at2759"/>
<evidence type="ECO:0000313" key="8">
    <source>
        <dbReference type="EMBL" id="PLB38473.1"/>
    </source>
</evidence>
<dbReference type="STRING" id="41067.A0A2I2FCV4"/>
<feature type="compositionally biased region" description="Basic and acidic residues" evidence="6">
    <location>
        <begin position="96"/>
        <end position="111"/>
    </location>
</feature>
<dbReference type="EMBL" id="KZ559135">
    <property type="protein sequence ID" value="PLB38473.1"/>
    <property type="molecule type" value="Genomic_DNA"/>
</dbReference>
<dbReference type="RefSeq" id="XP_024672485.1">
    <property type="nucleotide sequence ID" value="XM_024812436.1"/>
</dbReference>
<dbReference type="Gene3D" id="3.30.1740.10">
    <property type="entry name" value="Zinc finger, PARP-type"/>
    <property type="match status" value="1"/>
</dbReference>
<dbReference type="GeneID" id="36519596"/>
<dbReference type="GO" id="GO:0003677">
    <property type="term" value="F:DNA binding"/>
    <property type="evidence" value="ECO:0007669"/>
    <property type="project" value="InterPro"/>
</dbReference>